<feature type="non-terminal residue" evidence="1">
    <location>
        <position position="244"/>
    </location>
</feature>
<sequence>MDFYSKAADGKVDTGNFKHDLAPVLPTCSRSRSLNAVYVHVPRAASSAIRGSLMDHYPKVDFSACKDMSLAPSQPPPYAFTFVRDPMARAHSAFVESLRRLPRASTKLSADMVGKHIDAWLDELEEGIPDRPLWQHVVPQSFYLTAPGMLSRFGTVAFIGQVEAMDEHFKLLLQSLGAAPHPPEGGYRCCATPRARAIDRLVRQALVWRPRAARLCQVYAQDYACLGYAVPQNCKEALRGGDGA</sequence>
<protein>
    <recommendedName>
        <fullName evidence="3">Sulfotransferase</fullName>
    </recommendedName>
</protein>
<dbReference type="Proteomes" id="UP000664859">
    <property type="component" value="Unassembled WGS sequence"/>
</dbReference>
<proteinExistence type="predicted"/>
<keyword evidence="2" id="KW-1185">Reference proteome</keyword>
<evidence type="ECO:0000313" key="1">
    <source>
        <dbReference type="EMBL" id="KAG5175829.1"/>
    </source>
</evidence>
<accession>A0A835YI72</accession>
<dbReference type="EMBL" id="JAFCMP010000545">
    <property type="protein sequence ID" value="KAG5175829.1"/>
    <property type="molecule type" value="Genomic_DNA"/>
</dbReference>
<name>A0A835YI72_9STRA</name>
<dbReference type="AlphaFoldDB" id="A0A835YI72"/>
<organism evidence="1 2">
    <name type="scientific">Tribonema minus</name>
    <dbReference type="NCBI Taxonomy" id="303371"/>
    <lineage>
        <taxon>Eukaryota</taxon>
        <taxon>Sar</taxon>
        <taxon>Stramenopiles</taxon>
        <taxon>Ochrophyta</taxon>
        <taxon>PX clade</taxon>
        <taxon>Xanthophyceae</taxon>
        <taxon>Tribonematales</taxon>
        <taxon>Tribonemataceae</taxon>
        <taxon>Tribonema</taxon>
    </lineage>
</organism>
<evidence type="ECO:0008006" key="3">
    <source>
        <dbReference type="Google" id="ProtNLM"/>
    </source>
</evidence>
<comment type="caution">
    <text evidence="1">The sequence shown here is derived from an EMBL/GenBank/DDBJ whole genome shotgun (WGS) entry which is preliminary data.</text>
</comment>
<reference evidence="1" key="1">
    <citation type="submission" date="2021-02" db="EMBL/GenBank/DDBJ databases">
        <title>First Annotated Genome of the Yellow-green Alga Tribonema minus.</title>
        <authorList>
            <person name="Mahan K.M."/>
        </authorList>
    </citation>
    <scope>NUCLEOTIDE SEQUENCE</scope>
    <source>
        <strain evidence="1">UTEX B ZZ1240</strain>
    </source>
</reference>
<gene>
    <name evidence="1" type="ORF">JKP88DRAFT_337316</name>
</gene>
<evidence type="ECO:0000313" key="2">
    <source>
        <dbReference type="Proteomes" id="UP000664859"/>
    </source>
</evidence>